<dbReference type="EMBL" id="BNJG01000001">
    <property type="protein sequence ID" value="GHO54971.1"/>
    <property type="molecule type" value="Genomic_DNA"/>
</dbReference>
<dbReference type="Pfam" id="PF00196">
    <property type="entry name" value="GerE"/>
    <property type="match status" value="1"/>
</dbReference>
<evidence type="ECO:0000313" key="9">
    <source>
        <dbReference type="Proteomes" id="UP000654345"/>
    </source>
</evidence>
<protein>
    <submittedName>
        <fullName evidence="8">DNA-binding response regulator</fullName>
    </submittedName>
</protein>
<keyword evidence="9" id="KW-1185">Reference proteome</keyword>
<feature type="domain" description="Response regulatory" evidence="7">
    <location>
        <begin position="1"/>
        <end position="116"/>
    </location>
</feature>
<keyword evidence="1 5" id="KW-0597">Phosphoprotein</keyword>
<dbReference type="PROSITE" id="PS50043">
    <property type="entry name" value="HTH_LUXR_2"/>
    <property type="match status" value="1"/>
</dbReference>
<evidence type="ECO:0000256" key="2">
    <source>
        <dbReference type="ARBA" id="ARBA00023015"/>
    </source>
</evidence>
<keyword evidence="2" id="KW-0805">Transcription regulation</keyword>
<dbReference type="InterPro" id="IPR001789">
    <property type="entry name" value="Sig_transdc_resp-reg_receiver"/>
</dbReference>
<accession>A0ABQ3UQE6</accession>
<evidence type="ECO:0000259" key="6">
    <source>
        <dbReference type="PROSITE" id="PS50043"/>
    </source>
</evidence>
<dbReference type="GO" id="GO:0003677">
    <property type="term" value="F:DNA binding"/>
    <property type="evidence" value="ECO:0007669"/>
    <property type="project" value="UniProtKB-KW"/>
</dbReference>
<dbReference type="SUPFAM" id="SSF46894">
    <property type="entry name" value="C-terminal effector domain of the bipartite response regulators"/>
    <property type="match status" value="1"/>
</dbReference>
<dbReference type="CDD" id="cd17535">
    <property type="entry name" value="REC_NarL-like"/>
    <property type="match status" value="1"/>
</dbReference>
<dbReference type="PROSITE" id="PS50110">
    <property type="entry name" value="RESPONSE_REGULATORY"/>
    <property type="match status" value="1"/>
</dbReference>
<organism evidence="8 9">
    <name type="scientific">Ktedonobacter robiniae</name>
    <dbReference type="NCBI Taxonomy" id="2778365"/>
    <lineage>
        <taxon>Bacteria</taxon>
        <taxon>Bacillati</taxon>
        <taxon>Chloroflexota</taxon>
        <taxon>Ktedonobacteria</taxon>
        <taxon>Ktedonobacterales</taxon>
        <taxon>Ktedonobacteraceae</taxon>
        <taxon>Ktedonobacter</taxon>
    </lineage>
</organism>
<dbReference type="Pfam" id="PF00072">
    <property type="entry name" value="Response_reg"/>
    <property type="match status" value="1"/>
</dbReference>
<dbReference type="CDD" id="cd06170">
    <property type="entry name" value="LuxR_C_like"/>
    <property type="match status" value="1"/>
</dbReference>
<dbReference type="SMART" id="SM00448">
    <property type="entry name" value="REC"/>
    <property type="match status" value="1"/>
</dbReference>
<evidence type="ECO:0000256" key="3">
    <source>
        <dbReference type="ARBA" id="ARBA00023125"/>
    </source>
</evidence>
<evidence type="ECO:0000313" key="8">
    <source>
        <dbReference type="EMBL" id="GHO54971.1"/>
    </source>
</evidence>
<dbReference type="InterPro" id="IPR058245">
    <property type="entry name" value="NreC/VraR/RcsB-like_REC"/>
</dbReference>
<keyword evidence="4" id="KW-0804">Transcription</keyword>
<evidence type="ECO:0000256" key="1">
    <source>
        <dbReference type="ARBA" id="ARBA00022553"/>
    </source>
</evidence>
<reference evidence="8 9" key="1">
    <citation type="journal article" date="2021" name="Int. J. Syst. Evol. Microbiol.">
        <title>Reticulibacter mediterranei gen. nov., sp. nov., within the new family Reticulibacteraceae fam. nov., and Ktedonospora formicarum gen. nov., sp. nov., Ktedonobacter robiniae sp. nov., Dictyobacter formicarum sp. nov. and Dictyobacter arantiisoli sp. nov., belonging to the class Ktedonobacteria.</title>
        <authorList>
            <person name="Yabe S."/>
            <person name="Zheng Y."/>
            <person name="Wang C.M."/>
            <person name="Sakai Y."/>
            <person name="Abe K."/>
            <person name="Yokota A."/>
            <person name="Donadio S."/>
            <person name="Cavaletti L."/>
            <person name="Monciardini P."/>
        </authorList>
    </citation>
    <scope>NUCLEOTIDE SEQUENCE [LARGE SCALE GENOMIC DNA]</scope>
    <source>
        <strain evidence="8 9">SOSP1-30</strain>
    </source>
</reference>
<dbReference type="InterPro" id="IPR000792">
    <property type="entry name" value="Tscrpt_reg_LuxR_C"/>
</dbReference>
<dbReference type="InterPro" id="IPR039420">
    <property type="entry name" value="WalR-like"/>
</dbReference>
<dbReference type="PANTHER" id="PTHR43214:SF24">
    <property type="entry name" value="TRANSCRIPTIONAL REGULATORY PROTEIN NARL-RELATED"/>
    <property type="match status" value="1"/>
</dbReference>
<dbReference type="Gene3D" id="3.40.50.2300">
    <property type="match status" value="1"/>
</dbReference>
<feature type="domain" description="HTH luxR-type" evidence="6">
    <location>
        <begin position="142"/>
        <end position="207"/>
    </location>
</feature>
<evidence type="ECO:0000259" key="7">
    <source>
        <dbReference type="PROSITE" id="PS50110"/>
    </source>
</evidence>
<comment type="caution">
    <text evidence="8">The sequence shown here is derived from an EMBL/GenBank/DDBJ whole genome shotgun (WGS) entry which is preliminary data.</text>
</comment>
<evidence type="ECO:0000256" key="5">
    <source>
        <dbReference type="PROSITE-ProRule" id="PRU00169"/>
    </source>
</evidence>
<dbReference type="InterPro" id="IPR016032">
    <property type="entry name" value="Sig_transdc_resp-reg_C-effctor"/>
</dbReference>
<sequence length="209" mass="23490">MVVVADHIILRQGIQKMLNDKNDFEIVGETENGKAALELVAELAPDIVLIDISMETTNGLDIAKQLLRKPSNARIVLFAGPNDEKRLFEALSIGVHGYLQKTLSIDDMREALLAIQSGERVVGKSQAVTQIIVEFHRLAKEQNRLSRGLSSIEIELIHLVSKGYTNKEIGQQHFWSEVQVKRKMQDIYRKLQVTDRAHAVAEAMRQGLI</sequence>
<dbReference type="Proteomes" id="UP000654345">
    <property type="component" value="Unassembled WGS sequence"/>
</dbReference>
<dbReference type="PANTHER" id="PTHR43214">
    <property type="entry name" value="TWO-COMPONENT RESPONSE REGULATOR"/>
    <property type="match status" value="1"/>
</dbReference>
<gene>
    <name evidence="8" type="ORF">KSB_34460</name>
</gene>
<dbReference type="SMART" id="SM00421">
    <property type="entry name" value="HTH_LUXR"/>
    <property type="match status" value="1"/>
</dbReference>
<keyword evidence="3 8" id="KW-0238">DNA-binding</keyword>
<evidence type="ECO:0000256" key="4">
    <source>
        <dbReference type="ARBA" id="ARBA00023163"/>
    </source>
</evidence>
<feature type="modified residue" description="4-aspartylphosphate" evidence="5">
    <location>
        <position position="51"/>
    </location>
</feature>
<dbReference type="SUPFAM" id="SSF52172">
    <property type="entry name" value="CheY-like"/>
    <property type="match status" value="1"/>
</dbReference>
<name>A0ABQ3UQE6_9CHLR</name>
<proteinExistence type="predicted"/>
<dbReference type="InterPro" id="IPR011006">
    <property type="entry name" value="CheY-like_superfamily"/>
</dbReference>